<dbReference type="Proteomes" id="UP000568380">
    <property type="component" value="Unassembled WGS sequence"/>
</dbReference>
<accession>A0A7W8A665</accession>
<dbReference type="PANTHER" id="PTHR12714">
    <property type="entry name" value="PROTEIN-S ISOPRENYLCYSTEINE O-METHYLTRANSFERASE"/>
    <property type="match status" value="1"/>
</dbReference>
<dbReference type="Gene3D" id="1.20.120.1630">
    <property type="match status" value="1"/>
</dbReference>
<dbReference type="PANTHER" id="PTHR12714:SF24">
    <property type="entry name" value="SLR1182 PROTEIN"/>
    <property type="match status" value="1"/>
</dbReference>
<sequence>MRKPVAATVTSLFFVLGPGLVAGVAPWLITGWHFGPTWPPLRVLGGLMVVAGAVVIVPAFVRFVVEGLGTPMPAAAPSRLVVGGFYRYVRNPMYVAVELAIVGQALLLGRLSLLWYAALVGAVTWLFVRFYEEPTLRRTFGQEYEDYRRAVPGWIPRLRRG</sequence>
<keyword evidence="4 5" id="KW-0472">Membrane</keyword>
<name>A0A7W8A665_9ACTN</name>
<comment type="subcellular location">
    <subcellularLocation>
        <location evidence="1">Endomembrane system</location>
        <topology evidence="1">Multi-pass membrane protein</topology>
    </subcellularLocation>
</comment>
<dbReference type="EMBL" id="JACHIN010000007">
    <property type="protein sequence ID" value="MBB5079759.1"/>
    <property type="molecule type" value="Genomic_DNA"/>
</dbReference>
<proteinExistence type="predicted"/>
<keyword evidence="3 5" id="KW-1133">Transmembrane helix</keyword>
<evidence type="ECO:0000256" key="3">
    <source>
        <dbReference type="ARBA" id="ARBA00022989"/>
    </source>
</evidence>
<evidence type="ECO:0000256" key="2">
    <source>
        <dbReference type="ARBA" id="ARBA00022692"/>
    </source>
</evidence>
<dbReference type="AlphaFoldDB" id="A0A7W8A665"/>
<keyword evidence="6" id="KW-0489">Methyltransferase</keyword>
<feature type="transmembrane region" description="Helical" evidence="5">
    <location>
        <begin position="47"/>
        <end position="65"/>
    </location>
</feature>
<dbReference type="GO" id="GO:0012505">
    <property type="term" value="C:endomembrane system"/>
    <property type="evidence" value="ECO:0007669"/>
    <property type="project" value="UniProtKB-SubCell"/>
</dbReference>
<keyword evidence="2 5" id="KW-0812">Transmembrane</keyword>
<comment type="caution">
    <text evidence="6">The sequence shown here is derived from an EMBL/GenBank/DDBJ whole genome shotgun (WGS) entry which is preliminary data.</text>
</comment>
<dbReference type="GO" id="GO:0008168">
    <property type="term" value="F:methyltransferase activity"/>
    <property type="evidence" value="ECO:0007669"/>
    <property type="project" value="UniProtKB-KW"/>
</dbReference>
<evidence type="ECO:0000256" key="5">
    <source>
        <dbReference type="SAM" id="Phobius"/>
    </source>
</evidence>
<keyword evidence="7" id="KW-1185">Reference proteome</keyword>
<evidence type="ECO:0000313" key="7">
    <source>
        <dbReference type="Proteomes" id="UP000568380"/>
    </source>
</evidence>
<evidence type="ECO:0000256" key="4">
    <source>
        <dbReference type="ARBA" id="ARBA00023136"/>
    </source>
</evidence>
<keyword evidence="6" id="KW-0808">Transferase</keyword>
<evidence type="ECO:0000256" key="1">
    <source>
        <dbReference type="ARBA" id="ARBA00004127"/>
    </source>
</evidence>
<dbReference type="GO" id="GO:0032259">
    <property type="term" value="P:methylation"/>
    <property type="evidence" value="ECO:0007669"/>
    <property type="project" value="UniProtKB-KW"/>
</dbReference>
<evidence type="ECO:0000313" key="6">
    <source>
        <dbReference type="EMBL" id="MBB5079759.1"/>
    </source>
</evidence>
<dbReference type="Pfam" id="PF04191">
    <property type="entry name" value="PEMT"/>
    <property type="match status" value="1"/>
</dbReference>
<feature type="transmembrane region" description="Helical" evidence="5">
    <location>
        <begin position="113"/>
        <end position="131"/>
    </location>
</feature>
<protein>
    <submittedName>
        <fullName evidence="6">Protein-S-isoprenylcysteine O-methyltransferase Ste14</fullName>
    </submittedName>
</protein>
<dbReference type="RefSeq" id="WP_184965651.1">
    <property type="nucleotide sequence ID" value="NZ_JACHIN010000007.1"/>
</dbReference>
<dbReference type="InterPro" id="IPR007318">
    <property type="entry name" value="Phopholipid_MeTrfase"/>
</dbReference>
<organism evidence="6 7">
    <name type="scientific">Nonomuraea endophytica</name>
    <dbReference type="NCBI Taxonomy" id="714136"/>
    <lineage>
        <taxon>Bacteria</taxon>
        <taxon>Bacillati</taxon>
        <taxon>Actinomycetota</taxon>
        <taxon>Actinomycetes</taxon>
        <taxon>Streptosporangiales</taxon>
        <taxon>Streptosporangiaceae</taxon>
        <taxon>Nonomuraea</taxon>
    </lineage>
</organism>
<reference evidence="6 7" key="1">
    <citation type="submission" date="2020-08" db="EMBL/GenBank/DDBJ databases">
        <title>Genomic Encyclopedia of Type Strains, Phase IV (KMG-IV): sequencing the most valuable type-strain genomes for metagenomic binning, comparative biology and taxonomic classification.</title>
        <authorList>
            <person name="Goeker M."/>
        </authorList>
    </citation>
    <scope>NUCLEOTIDE SEQUENCE [LARGE SCALE GENOMIC DNA]</scope>
    <source>
        <strain evidence="6 7">DSM 45385</strain>
    </source>
</reference>
<gene>
    <name evidence="6" type="ORF">HNR40_005245</name>
</gene>